<dbReference type="RefSeq" id="WP_341405677.1">
    <property type="nucleotide sequence ID" value="NZ_JBBUKT010000005.1"/>
</dbReference>
<evidence type="ECO:0000313" key="2">
    <source>
        <dbReference type="EMBL" id="MEK7951918.1"/>
    </source>
</evidence>
<organism evidence="2 3">
    <name type="scientific">Luteolibacter soli</name>
    <dbReference type="NCBI Taxonomy" id="3135280"/>
    <lineage>
        <taxon>Bacteria</taxon>
        <taxon>Pseudomonadati</taxon>
        <taxon>Verrucomicrobiota</taxon>
        <taxon>Verrucomicrobiia</taxon>
        <taxon>Verrucomicrobiales</taxon>
        <taxon>Verrucomicrobiaceae</taxon>
        <taxon>Luteolibacter</taxon>
    </lineage>
</organism>
<name>A0ABU9AWK7_9BACT</name>
<comment type="caution">
    <text evidence="2">The sequence shown here is derived from an EMBL/GenBank/DDBJ whole genome shotgun (WGS) entry which is preliminary data.</text>
</comment>
<feature type="transmembrane region" description="Helical" evidence="1">
    <location>
        <begin position="55"/>
        <end position="80"/>
    </location>
</feature>
<protein>
    <submittedName>
        <fullName evidence="2">Uncharacterized protein</fullName>
    </submittedName>
</protein>
<feature type="transmembrane region" description="Helical" evidence="1">
    <location>
        <begin position="7"/>
        <end position="35"/>
    </location>
</feature>
<dbReference type="Proteomes" id="UP001371305">
    <property type="component" value="Unassembled WGS sequence"/>
</dbReference>
<evidence type="ECO:0000256" key="1">
    <source>
        <dbReference type="SAM" id="Phobius"/>
    </source>
</evidence>
<keyword evidence="1" id="KW-0812">Transmembrane</keyword>
<keyword evidence="1" id="KW-0472">Membrane</keyword>
<proteinExistence type="predicted"/>
<keyword evidence="1" id="KW-1133">Transmembrane helix</keyword>
<sequence>MVIVAALVGLFMAMDGVIIGFFLLALLPLPLLAFFPPLLFGTMGRYGQTRWHRASFGGASVLSLAIMVFLAVTVIPSLVLNPPRFLPKAKEGTRVARLEFRFPKVTRVVTDPHFQLRFYRGDAPEVVSLPDGSEALVFRGGGAVLSTWGDQMSVDERGFNIGGWMGAQTSDPEIRVTKKGEFGGPLSEIHVSVSETRVWEERGAHKRIRR</sequence>
<dbReference type="EMBL" id="JBBUKT010000005">
    <property type="protein sequence ID" value="MEK7951918.1"/>
    <property type="molecule type" value="Genomic_DNA"/>
</dbReference>
<gene>
    <name evidence="2" type="ORF">WKV53_15490</name>
</gene>
<keyword evidence="3" id="KW-1185">Reference proteome</keyword>
<evidence type="ECO:0000313" key="3">
    <source>
        <dbReference type="Proteomes" id="UP001371305"/>
    </source>
</evidence>
<accession>A0ABU9AWK7</accession>
<reference evidence="2 3" key="1">
    <citation type="submission" date="2024-04" db="EMBL/GenBank/DDBJ databases">
        <title>Luteolibacter sp. isolated from soil.</title>
        <authorList>
            <person name="An J."/>
        </authorList>
    </citation>
    <scope>NUCLEOTIDE SEQUENCE [LARGE SCALE GENOMIC DNA]</scope>
    <source>
        <strain evidence="2 3">Y139</strain>
    </source>
</reference>